<dbReference type="PANTHER" id="PTHR43507">
    <property type="entry name" value="NADH-UBIQUINONE OXIDOREDUCTASE CHAIN 4"/>
    <property type="match status" value="1"/>
</dbReference>
<dbReference type="GO" id="GO:0042773">
    <property type="term" value="P:ATP synthesis coupled electron transport"/>
    <property type="evidence" value="ECO:0007669"/>
    <property type="project" value="InterPro"/>
</dbReference>
<evidence type="ECO:0000256" key="3">
    <source>
        <dbReference type="ARBA" id="ARBA00022692"/>
    </source>
</evidence>
<dbReference type="OrthoDB" id="9805769at2"/>
<feature type="transmembrane region" description="Helical" evidence="7">
    <location>
        <begin position="29"/>
        <end position="49"/>
    </location>
</feature>
<dbReference type="NCBIfam" id="TIGR01972">
    <property type="entry name" value="NDH_I_M"/>
    <property type="match status" value="1"/>
</dbReference>
<keyword evidence="5 7" id="KW-0472">Membrane</keyword>
<dbReference type="GO" id="GO:0016020">
    <property type="term" value="C:membrane"/>
    <property type="evidence" value="ECO:0007669"/>
    <property type="project" value="UniProtKB-SubCell"/>
</dbReference>
<protein>
    <submittedName>
        <fullName evidence="9">NADH-quinone oxidoreductase subunit M</fullName>
    </submittedName>
</protein>
<feature type="transmembrane region" description="Helical" evidence="7">
    <location>
        <begin position="324"/>
        <end position="347"/>
    </location>
</feature>
<feature type="transmembrane region" description="Helical" evidence="7">
    <location>
        <begin position="368"/>
        <end position="398"/>
    </location>
</feature>
<evidence type="ECO:0000256" key="2">
    <source>
        <dbReference type="ARBA" id="ARBA00009025"/>
    </source>
</evidence>
<dbReference type="PRINTS" id="PR01437">
    <property type="entry name" value="NUOXDRDTASE4"/>
</dbReference>
<comment type="caution">
    <text evidence="9">The sequence shown here is derived from an EMBL/GenBank/DDBJ whole genome shotgun (WGS) entry which is preliminary data.</text>
</comment>
<feature type="transmembrane region" description="Helical" evidence="7">
    <location>
        <begin position="298"/>
        <end position="318"/>
    </location>
</feature>
<dbReference type="InterPro" id="IPR001750">
    <property type="entry name" value="ND/Mrp_TM"/>
</dbReference>
<name>A0A3D8I612_9HELI</name>
<dbReference type="GO" id="GO:0015990">
    <property type="term" value="P:electron transport coupled proton transport"/>
    <property type="evidence" value="ECO:0007669"/>
    <property type="project" value="TreeGrafter"/>
</dbReference>
<dbReference type="GO" id="GO:0048039">
    <property type="term" value="F:ubiquinone binding"/>
    <property type="evidence" value="ECO:0007669"/>
    <property type="project" value="TreeGrafter"/>
</dbReference>
<keyword evidence="10" id="KW-1185">Reference proteome</keyword>
<evidence type="ECO:0000256" key="4">
    <source>
        <dbReference type="ARBA" id="ARBA00022989"/>
    </source>
</evidence>
<comment type="subcellular location">
    <subcellularLocation>
        <location evidence="1">Endomembrane system</location>
        <topology evidence="1">Multi-pass membrane protein</topology>
    </subcellularLocation>
    <subcellularLocation>
        <location evidence="6">Membrane</location>
        <topology evidence="6">Multi-pass membrane protein</topology>
    </subcellularLocation>
</comment>
<organism evidence="9 10">
    <name type="scientific">Helicobacter marmotae</name>
    <dbReference type="NCBI Taxonomy" id="152490"/>
    <lineage>
        <taxon>Bacteria</taxon>
        <taxon>Pseudomonadati</taxon>
        <taxon>Campylobacterota</taxon>
        <taxon>Epsilonproteobacteria</taxon>
        <taxon>Campylobacterales</taxon>
        <taxon>Helicobacteraceae</taxon>
        <taxon>Helicobacter</taxon>
    </lineage>
</organism>
<dbReference type="EMBL" id="NXLR01000003">
    <property type="protein sequence ID" value="RDU60446.1"/>
    <property type="molecule type" value="Genomic_DNA"/>
</dbReference>
<reference evidence="9 10" key="1">
    <citation type="submission" date="2018-04" db="EMBL/GenBank/DDBJ databases">
        <title>Novel Campyloabacter and Helicobacter Species and Strains.</title>
        <authorList>
            <person name="Mannion A.J."/>
            <person name="Shen Z."/>
            <person name="Fox J.G."/>
        </authorList>
    </citation>
    <scope>NUCLEOTIDE SEQUENCE [LARGE SCALE GENOMIC DNA]</scope>
    <source>
        <strain evidence="9 10">MIT 98-6070</strain>
    </source>
</reference>
<feature type="transmembrane region" description="Helical" evidence="7">
    <location>
        <begin position="129"/>
        <end position="146"/>
    </location>
</feature>
<feature type="transmembrane region" description="Helical" evidence="7">
    <location>
        <begin position="266"/>
        <end position="291"/>
    </location>
</feature>
<evidence type="ECO:0000256" key="1">
    <source>
        <dbReference type="ARBA" id="ARBA00004127"/>
    </source>
</evidence>
<feature type="transmembrane region" description="Helical" evidence="7">
    <location>
        <begin position="6"/>
        <end position="22"/>
    </location>
</feature>
<dbReference type="PANTHER" id="PTHR43507:SF1">
    <property type="entry name" value="NADH-UBIQUINONE OXIDOREDUCTASE CHAIN 4"/>
    <property type="match status" value="1"/>
</dbReference>
<dbReference type="RefSeq" id="WP_104700325.1">
    <property type="nucleotide sequence ID" value="NZ_FZPP01000026.1"/>
</dbReference>
<dbReference type="Pfam" id="PF00361">
    <property type="entry name" value="Proton_antipo_M"/>
    <property type="match status" value="1"/>
</dbReference>
<gene>
    <name evidence="9" type="ORF">CQA63_02505</name>
</gene>
<feature type="transmembrane region" description="Helical" evidence="7">
    <location>
        <begin position="206"/>
        <end position="225"/>
    </location>
</feature>
<dbReference type="InterPro" id="IPR010227">
    <property type="entry name" value="NADH_Q_OxRdtase_chainM/4"/>
</dbReference>
<dbReference type="AlphaFoldDB" id="A0A3D8I612"/>
<dbReference type="InterPro" id="IPR003918">
    <property type="entry name" value="NADH_UbQ_OxRdtase"/>
</dbReference>
<evidence type="ECO:0000256" key="6">
    <source>
        <dbReference type="RuleBase" id="RU000320"/>
    </source>
</evidence>
<proteinExistence type="inferred from homology"/>
<sequence length="522" mass="58207">MNYLLSIIIFFPAFGGLILYALKGNNGRIFAIITAGVELLFCILLWSEFNVNYGGIQFFSHANLIRSYGVGYSIGIDGISLFLILLNALLTFLALYLFKNINTMLIVAILFLESIIMGVFSALDVMLFYIFWELSLLPILYILGVCGGEKRIYASIKYFLYAFGGSMIMLLGILYFAYQYKLIMGAWSFNLLDWYQISFDTGVQKWLFIALFIGMAIKIPIFPLHSWQPHTYTQAPLIGSALLAGVVSKMGTYGLVRFVLPLFPDISSLASTTISIICVVMIIYGAFLCLVQKSLKTLLAYASLSHMGIIVLGIFSLNTEGLSGAVFFMVSHGFVVGALFFLIYALNERTECEKIEQMQGLAHTLPNLSSVFGIVMMCSLGLPLTMGFVGEVLCLYGFFQVNPIIAFLAGSSFFVGAIYMLVVFKRVFLGTELVQYAFLKDLGLREKLVFIPIIAIIIGFGIYPKPLLNPINTSMQTLSYMIELKASNSINHIQEWQTHYPYESLPHDFDDEGVILIPNIGD</sequence>
<feature type="transmembrane region" description="Helical" evidence="7">
    <location>
        <begin position="444"/>
        <end position="463"/>
    </location>
</feature>
<comment type="similarity">
    <text evidence="2">Belongs to the complex I subunit 4 family.</text>
</comment>
<dbReference type="GO" id="GO:0008137">
    <property type="term" value="F:NADH dehydrogenase (ubiquinone) activity"/>
    <property type="evidence" value="ECO:0007669"/>
    <property type="project" value="InterPro"/>
</dbReference>
<feature type="transmembrane region" description="Helical" evidence="7">
    <location>
        <begin position="158"/>
        <end position="178"/>
    </location>
</feature>
<dbReference type="Proteomes" id="UP000256599">
    <property type="component" value="Unassembled WGS sequence"/>
</dbReference>
<evidence type="ECO:0000313" key="9">
    <source>
        <dbReference type="EMBL" id="RDU60446.1"/>
    </source>
</evidence>
<feature type="transmembrane region" description="Helical" evidence="7">
    <location>
        <begin position="237"/>
        <end position="260"/>
    </location>
</feature>
<evidence type="ECO:0000259" key="8">
    <source>
        <dbReference type="Pfam" id="PF00361"/>
    </source>
</evidence>
<evidence type="ECO:0000313" key="10">
    <source>
        <dbReference type="Proteomes" id="UP000256599"/>
    </source>
</evidence>
<dbReference type="GO" id="GO:0003954">
    <property type="term" value="F:NADH dehydrogenase activity"/>
    <property type="evidence" value="ECO:0007669"/>
    <property type="project" value="TreeGrafter"/>
</dbReference>
<keyword evidence="4 7" id="KW-1133">Transmembrane helix</keyword>
<feature type="domain" description="NADH:quinone oxidoreductase/Mrp antiporter transmembrane" evidence="8">
    <location>
        <begin position="122"/>
        <end position="411"/>
    </location>
</feature>
<evidence type="ECO:0000256" key="5">
    <source>
        <dbReference type="ARBA" id="ARBA00023136"/>
    </source>
</evidence>
<feature type="transmembrane region" description="Helical" evidence="7">
    <location>
        <begin position="404"/>
        <end position="424"/>
    </location>
</feature>
<keyword evidence="3 6" id="KW-0812">Transmembrane</keyword>
<feature type="transmembrane region" description="Helical" evidence="7">
    <location>
        <begin position="69"/>
        <end position="98"/>
    </location>
</feature>
<accession>A0A3D8I612</accession>
<feature type="transmembrane region" description="Helical" evidence="7">
    <location>
        <begin position="105"/>
        <end position="123"/>
    </location>
</feature>
<evidence type="ECO:0000256" key="7">
    <source>
        <dbReference type="SAM" id="Phobius"/>
    </source>
</evidence>
<dbReference type="GO" id="GO:0012505">
    <property type="term" value="C:endomembrane system"/>
    <property type="evidence" value="ECO:0007669"/>
    <property type="project" value="UniProtKB-SubCell"/>
</dbReference>